<feature type="transmembrane region" description="Helical" evidence="5">
    <location>
        <begin position="145"/>
        <end position="165"/>
    </location>
</feature>
<evidence type="ECO:0000256" key="1">
    <source>
        <dbReference type="ARBA" id="ARBA00004141"/>
    </source>
</evidence>
<dbReference type="OrthoDB" id="5296287at2759"/>
<accession>R7UW08</accession>
<dbReference type="InterPro" id="IPR036259">
    <property type="entry name" value="MFS_trans_sf"/>
</dbReference>
<dbReference type="Proteomes" id="UP000014760">
    <property type="component" value="Unassembled WGS sequence"/>
</dbReference>
<name>R7UW08_CAPTE</name>
<dbReference type="InterPro" id="IPR005828">
    <property type="entry name" value="MFS_sugar_transport-like"/>
</dbReference>
<dbReference type="AlphaFoldDB" id="R7UW08"/>
<feature type="transmembrane region" description="Helical" evidence="5">
    <location>
        <begin position="83"/>
        <end position="103"/>
    </location>
</feature>
<reference evidence="6 8" key="2">
    <citation type="journal article" date="2013" name="Nature">
        <title>Insights into bilaterian evolution from three spiralian genomes.</title>
        <authorList>
            <person name="Simakov O."/>
            <person name="Marletaz F."/>
            <person name="Cho S.J."/>
            <person name="Edsinger-Gonzales E."/>
            <person name="Havlak P."/>
            <person name="Hellsten U."/>
            <person name="Kuo D.H."/>
            <person name="Larsson T."/>
            <person name="Lv J."/>
            <person name="Arendt D."/>
            <person name="Savage R."/>
            <person name="Osoegawa K."/>
            <person name="de Jong P."/>
            <person name="Grimwood J."/>
            <person name="Chapman J.A."/>
            <person name="Shapiro H."/>
            <person name="Aerts A."/>
            <person name="Otillar R.P."/>
            <person name="Terry A.Y."/>
            <person name="Boore J.L."/>
            <person name="Grigoriev I.V."/>
            <person name="Lindberg D.R."/>
            <person name="Seaver E.C."/>
            <person name="Weisblat D.A."/>
            <person name="Putnam N.H."/>
            <person name="Rokhsar D.S."/>
        </authorList>
    </citation>
    <scope>NUCLEOTIDE SEQUENCE</scope>
    <source>
        <strain evidence="6 8">I ESC-2004</strain>
    </source>
</reference>
<reference evidence="8" key="1">
    <citation type="submission" date="2012-12" db="EMBL/GenBank/DDBJ databases">
        <authorList>
            <person name="Hellsten U."/>
            <person name="Grimwood J."/>
            <person name="Chapman J.A."/>
            <person name="Shapiro H."/>
            <person name="Aerts A."/>
            <person name="Otillar R.P."/>
            <person name="Terry A.Y."/>
            <person name="Boore J.L."/>
            <person name="Simakov O."/>
            <person name="Marletaz F."/>
            <person name="Cho S.-J."/>
            <person name="Edsinger-Gonzales E."/>
            <person name="Havlak P."/>
            <person name="Kuo D.-H."/>
            <person name="Larsson T."/>
            <person name="Lv J."/>
            <person name="Arendt D."/>
            <person name="Savage R."/>
            <person name="Osoegawa K."/>
            <person name="de Jong P."/>
            <person name="Lindberg D.R."/>
            <person name="Seaver E.C."/>
            <person name="Weisblat D.A."/>
            <person name="Putnam N.H."/>
            <person name="Grigoriev I.V."/>
            <person name="Rokhsar D.S."/>
        </authorList>
    </citation>
    <scope>NUCLEOTIDE SEQUENCE</scope>
    <source>
        <strain evidence="8">I ESC-2004</strain>
    </source>
</reference>
<dbReference type="EnsemblMetazoa" id="CapteT117682">
    <property type="protein sequence ID" value="CapteP117682"/>
    <property type="gene ID" value="CapteG117682"/>
</dbReference>
<dbReference type="OMA" id="GRTHSWV"/>
<dbReference type="Pfam" id="PF00083">
    <property type="entry name" value="Sugar_tr"/>
    <property type="match status" value="1"/>
</dbReference>
<keyword evidence="3 5" id="KW-1133">Transmembrane helix</keyword>
<feature type="transmembrane region" description="Helical" evidence="5">
    <location>
        <begin position="55"/>
        <end position="76"/>
    </location>
</feature>
<keyword evidence="8" id="KW-1185">Reference proteome</keyword>
<keyword evidence="4 5" id="KW-0472">Membrane</keyword>
<feature type="transmembrane region" description="Helical" evidence="5">
    <location>
        <begin position="171"/>
        <end position="194"/>
    </location>
</feature>
<evidence type="ECO:0000256" key="4">
    <source>
        <dbReference type="ARBA" id="ARBA00023136"/>
    </source>
</evidence>
<evidence type="ECO:0000256" key="3">
    <source>
        <dbReference type="ARBA" id="ARBA00022989"/>
    </source>
</evidence>
<feature type="transmembrane region" description="Helical" evidence="5">
    <location>
        <begin position="115"/>
        <end position="133"/>
    </location>
</feature>
<reference evidence="7" key="3">
    <citation type="submission" date="2015-06" db="UniProtKB">
        <authorList>
            <consortium name="EnsemblMetazoa"/>
        </authorList>
    </citation>
    <scope>IDENTIFICATION</scope>
</reference>
<evidence type="ECO:0000256" key="5">
    <source>
        <dbReference type="SAM" id="Phobius"/>
    </source>
</evidence>
<evidence type="ECO:0000313" key="8">
    <source>
        <dbReference type="Proteomes" id="UP000014760"/>
    </source>
</evidence>
<dbReference type="STRING" id="283909.R7UW08"/>
<evidence type="ECO:0000256" key="2">
    <source>
        <dbReference type="ARBA" id="ARBA00022692"/>
    </source>
</evidence>
<dbReference type="GO" id="GO:0016020">
    <property type="term" value="C:membrane"/>
    <property type="evidence" value="ECO:0007669"/>
    <property type="project" value="UniProtKB-SubCell"/>
</dbReference>
<dbReference type="EMBL" id="KB297488">
    <property type="protein sequence ID" value="ELU10457.1"/>
    <property type="molecule type" value="Genomic_DNA"/>
</dbReference>
<comment type="subcellular location">
    <subcellularLocation>
        <location evidence="1">Membrane</location>
        <topology evidence="1">Multi-pass membrane protein</topology>
    </subcellularLocation>
</comment>
<sequence>QNAGRKGRGNYLDLFRTPSMRKRNLIILLEWQVFTLSLIYYGLSLNTGRLPGSVYLNSFLMSAVEFPANLVGIFLLSRIGRKWTTGGATLMAGVSTLICIPFLMDSNLEDVATGFSVVGKAGAACGFGAIYVYTGELNPTNIRNIAFGTASMFARISGMAAPFVGGPLGDLWVGLPSLIFGIFGILAGSLVLLLPETLGQTLPETIEESEGFGKK</sequence>
<protein>
    <recommendedName>
        <fullName evidence="9">Major facilitator superfamily (MFS) profile domain-containing protein</fullName>
    </recommendedName>
</protein>
<dbReference type="HOGENOM" id="CLU_001265_34_2_1"/>
<dbReference type="GO" id="GO:0022857">
    <property type="term" value="F:transmembrane transporter activity"/>
    <property type="evidence" value="ECO:0007669"/>
    <property type="project" value="InterPro"/>
</dbReference>
<evidence type="ECO:0008006" key="9">
    <source>
        <dbReference type="Google" id="ProtNLM"/>
    </source>
</evidence>
<dbReference type="Gene3D" id="1.20.1250.20">
    <property type="entry name" value="MFS general substrate transporter like domains"/>
    <property type="match status" value="1"/>
</dbReference>
<feature type="transmembrane region" description="Helical" evidence="5">
    <location>
        <begin position="25"/>
        <end position="43"/>
    </location>
</feature>
<keyword evidence="2 5" id="KW-0812">Transmembrane</keyword>
<evidence type="ECO:0000313" key="7">
    <source>
        <dbReference type="EnsemblMetazoa" id="CapteP117682"/>
    </source>
</evidence>
<proteinExistence type="predicted"/>
<dbReference type="SUPFAM" id="SSF103473">
    <property type="entry name" value="MFS general substrate transporter"/>
    <property type="match status" value="1"/>
</dbReference>
<dbReference type="PANTHER" id="PTHR24064">
    <property type="entry name" value="SOLUTE CARRIER FAMILY 22 MEMBER"/>
    <property type="match status" value="1"/>
</dbReference>
<evidence type="ECO:0000313" key="6">
    <source>
        <dbReference type="EMBL" id="ELU10457.1"/>
    </source>
</evidence>
<gene>
    <name evidence="6" type="ORF">CAPTEDRAFT_117682</name>
</gene>
<organism evidence="6">
    <name type="scientific">Capitella teleta</name>
    <name type="common">Polychaete worm</name>
    <dbReference type="NCBI Taxonomy" id="283909"/>
    <lineage>
        <taxon>Eukaryota</taxon>
        <taxon>Metazoa</taxon>
        <taxon>Spiralia</taxon>
        <taxon>Lophotrochozoa</taxon>
        <taxon>Annelida</taxon>
        <taxon>Polychaeta</taxon>
        <taxon>Sedentaria</taxon>
        <taxon>Scolecida</taxon>
        <taxon>Capitellidae</taxon>
        <taxon>Capitella</taxon>
    </lineage>
</organism>
<dbReference type="EMBL" id="AMQN01020644">
    <property type="status" value="NOT_ANNOTATED_CDS"/>
    <property type="molecule type" value="Genomic_DNA"/>
</dbReference>
<feature type="non-terminal residue" evidence="6">
    <location>
        <position position="1"/>
    </location>
</feature>